<dbReference type="EMBL" id="UINC01004687">
    <property type="protein sequence ID" value="SVA16132.1"/>
    <property type="molecule type" value="Genomic_DNA"/>
</dbReference>
<proteinExistence type="inferred from homology"/>
<evidence type="ECO:0000256" key="4">
    <source>
        <dbReference type="ARBA" id="ARBA00022490"/>
    </source>
</evidence>
<evidence type="ECO:0000256" key="12">
    <source>
        <dbReference type="ARBA" id="ARBA00040883"/>
    </source>
</evidence>
<gene>
    <name evidence="13" type="ORF">METZ01_LOCUS68986</name>
</gene>
<keyword evidence="7" id="KW-0418">Kinase</keyword>
<comment type="subunit">
    <text evidence="3">Homodimer.</text>
</comment>
<evidence type="ECO:0000256" key="7">
    <source>
        <dbReference type="ARBA" id="ARBA00022777"/>
    </source>
</evidence>
<dbReference type="InterPro" id="IPR043129">
    <property type="entry name" value="ATPase_NBD"/>
</dbReference>
<dbReference type="NCBIfam" id="NF009855">
    <property type="entry name" value="PRK13321.1"/>
    <property type="match status" value="1"/>
</dbReference>
<dbReference type="InterPro" id="IPR004619">
    <property type="entry name" value="Type_III_PanK"/>
</dbReference>
<name>A0A381TJ50_9ZZZZ</name>
<evidence type="ECO:0000313" key="13">
    <source>
        <dbReference type="EMBL" id="SVA16132.1"/>
    </source>
</evidence>
<dbReference type="GO" id="GO:0015937">
    <property type="term" value="P:coenzyme A biosynthetic process"/>
    <property type="evidence" value="ECO:0007669"/>
    <property type="project" value="UniProtKB-KW"/>
</dbReference>
<dbReference type="Pfam" id="PF03309">
    <property type="entry name" value="Pan_kinase"/>
    <property type="match status" value="1"/>
</dbReference>
<evidence type="ECO:0000256" key="1">
    <source>
        <dbReference type="ARBA" id="ARBA00001958"/>
    </source>
</evidence>
<dbReference type="GO" id="GO:0005737">
    <property type="term" value="C:cytoplasm"/>
    <property type="evidence" value="ECO:0007669"/>
    <property type="project" value="UniProtKB-SubCell"/>
</dbReference>
<evidence type="ECO:0000256" key="11">
    <source>
        <dbReference type="ARBA" id="ARBA00038036"/>
    </source>
</evidence>
<evidence type="ECO:0000256" key="9">
    <source>
        <dbReference type="ARBA" id="ARBA00022958"/>
    </source>
</evidence>
<evidence type="ECO:0000256" key="8">
    <source>
        <dbReference type="ARBA" id="ARBA00022840"/>
    </source>
</evidence>
<dbReference type="Gene3D" id="3.30.420.40">
    <property type="match status" value="2"/>
</dbReference>
<evidence type="ECO:0000256" key="10">
    <source>
        <dbReference type="ARBA" id="ARBA00022993"/>
    </source>
</evidence>
<dbReference type="GO" id="GO:0005524">
    <property type="term" value="F:ATP binding"/>
    <property type="evidence" value="ECO:0007669"/>
    <property type="project" value="UniProtKB-KW"/>
</dbReference>
<dbReference type="GO" id="GO:0004594">
    <property type="term" value="F:pantothenate kinase activity"/>
    <property type="evidence" value="ECO:0007669"/>
    <property type="project" value="InterPro"/>
</dbReference>
<dbReference type="NCBIfam" id="TIGR00671">
    <property type="entry name" value="baf"/>
    <property type="match status" value="1"/>
</dbReference>
<keyword evidence="8" id="KW-0067">ATP-binding</keyword>
<accession>A0A381TJ50</accession>
<evidence type="ECO:0000256" key="6">
    <source>
        <dbReference type="ARBA" id="ARBA00022741"/>
    </source>
</evidence>
<dbReference type="PANTHER" id="PTHR34265:SF1">
    <property type="entry name" value="TYPE III PANTOTHENATE KINASE"/>
    <property type="match status" value="1"/>
</dbReference>
<comment type="similarity">
    <text evidence="11">Belongs to the type III pantothenate kinase family.</text>
</comment>
<dbReference type="PANTHER" id="PTHR34265">
    <property type="entry name" value="TYPE III PANTOTHENATE KINASE"/>
    <property type="match status" value="1"/>
</dbReference>
<keyword evidence="4" id="KW-0963">Cytoplasm</keyword>
<dbReference type="HAMAP" id="MF_01274">
    <property type="entry name" value="Pantothen_kinase_3"/>
    <property type="match status" value="1"/>
</dbReference>
<comment type="cofactor">
    <cofactor evidence="1">
        <name>K(+)</name>
        <dbReference type="ChEBI" id="CHEBI:29103"/>
    </cofactor>
</comment>
<comment type="subcellular location">
    <subcellularLocation>
        <location evidence="2">Cytoplasm</location>
    </subcellularLocation>
</comment>
<dbReference type="AlphaFoldDB" id="A0A381TJ50"/>
<evidence type="ECO:0000256" key="3">
    <source>
        <dbReference type="ARBA" id="ARBA00011738"/>
    </source>
</evidence>
<dbReference type="NCBIfam" id="NF009848">
    <property type="entry name" value="PRK13318.1-6"/>
    <property type="match status" value="1"/>
</dbReference>
<evidence type="ECO:0000256" key="5">
    <source>
        <dbReference type="ARBA" id="ARBA00022679"/>
    </source>
</evidence>
<sequence length="255" mass="27598">MLFAIDVGNTQILMGVYQGDELRFHWRLSTDRARTVDEFGILARTLFSLDHLDAGDVERMVVSSVVPPLDSVLEKLGSEYFDVRPLFVTPGLVHDMPVLYEPIVDVGSDRIVNAVAVRELYGTPAIVVDFGTATTFDVIDAEGAYLGGTISPGIGISAEALTRCAARLPRVDIARPEEIIGRNTVGSMQAGIFFGYVDLVNGIVRRLVAELGVDPVVVATGGWAQSISPECPCIQHVDPLLTLTGLRIIAQRYGE</sequence>
<reference evidence="13" key="1">
    <citation type="submission" date="2018-05" db="EMBL/GenBank/DDBJ databases">
        <authorList>
            <person name="Lanie J.A."/>
            <person name="Ng W.-L."/>
            <person name="Kazmierczak K.M."/>
            <person name="Andrzejewski T.M."/>
            <person name="Davidsen T.M."/>
            <person name="Wayne K.J."/>
            <person name="Tettelin H."/>
            <person name="Glass J.I."/>
            <person name="Rusch D."/>
            <person name="Podicherti R."/>
            <person name="Tsui H.-C.T."/>
            <person name="Winkler M.E."/>
        </authorList>
    </citation>
    <scope>NUCLEOTIDE SEQUENCE</scope>
</reference>
<keyword evidence="9" id="KW-0630">Potassium</keyword>
<dbReference type="SUPFAM" id="SSF53067">
    <property type="entry name" value="Actin-like ATPase domain"/>
    <property type="match status" value="2"/>
</dbReference>
<dbReference type="CDD" id="cd24015">
    <property type="entry name" value="ASKHA_NBD_PanK-III"/>
    <property type="match status" value="1"/>
</dbReference>
<keyword evidence="5" id="KW-0808">Transferase</keyword>
<evidence type="ECO:0000256" key="2">
    <source>
        <dbReference type="ARBA" id="ARBA00004496"/>
    </source>
</evidence>
<keyword evidence="10" id="KW-0173">Coenzyme A biosynthesis</keyword>
<organism evidence="13">
    <name type="scientific">marine metagenome</name>
    <dbReference type="NCBI Taxonomy" id="408172"/>
    <lineage>
        <taxon>unclassified sequences</taxon>
        <taxon>metagenomes</taxon>
        <taxon>ecological metagenomes</taxon>
    </lineage>
</organism>
<protein>
    <recommendedName>
        <fullName evidence="12">Type III pantothenate kinase</fullName>
    </recommendedName>
</protein>
<keyword evidence="6" id="KW-0547">Nucleotide-binding</keyword>